<gene>
    <name evidence="2" type="ORF">RJ640_021309</name>
</gene>
<sequence length="202" mass="22877">MTEVYAQMEEWMKYRKNTKLEKGAKLSNQPAIVPELEAAYHIFGILMNVVVIFKFEKTCVVADSPTFNDADRPFLDPHLQALFSRVFISKNRRDEENLLRPTVGTCYPLLLVTRSLAKLSVKNASLIEQVCQKTMYHDLCVSSLRSNPRSSGADVKGLARIILELFLDASHQQSRPSPLTATNNYVLYWGKNVEGIVAILKK</sequence>
<name>A0AA88R4Y1_9ASTE</name>
<reference evidence="2" key="1">
    <citation type="submission" date="2022-12" db="EMBL/GenBank/DDBJ databases">
        <title>Draft genome assemblies for two species of Escallonia (Escalloniales).</title>
        <authorList>
            <person name="Chanderbali A."/>
            <person name="Dervinis C."/>
            <person name="Anghel I."/>
            <person name="Soltis D."/>
            <person name="Soltis P."/>
            <person name="Zapata F."/>
        </authorList>
    </citation>
    <scope>NUCLEOTIDE SEQUENCE</scope>
    <source>
        <strain evidence="2">UCBG92.1500</strain>
        <tissue evidence="2">Leaf</tissue>
    </source>
</reference>
<dbReference type="InterPro" id="IPR035513">
    <property type="entry name" value="Invertase/methylesterase_inhib"/>
</dbReference>
<dbReference type="Pfam" id="PF04043">
    <property type="entry name" value="PMEI"/>
    <property type="match status" value="1"/>
</dbReference>
<proteinExistence type="predicted"/>
<accession>A0AA88R4Y1</accession>
<dbReference type="Gene3D" id="1.20.140.40">
    <property type="entry name" value="Invertase/pectin methylesterase inhibitor family protein"/>
    <property type="match status" value="1"/>
</dbReference>
<dbReference type="AlphaFoldDB" id="A0AA88R4Y1"/>
<dbReference type="EMBL" id="JAVXUO010001387">
    <property type="protein sequence ID" value="KAK2982819.1"/>
    <property type="molecule type" value="Genomic_DNA"/>
</dbReference>
<evidence type="ECO:0000259" key="1">
    <source>
        <dbReference type="Pfam" id="PF04043"/>
    </source>
</evidence>
<dbReference type="SUPFAM" id="SSF101148">
    <property type="entry name" value="Plant invertase/pectin methylesterase inhibitor"/>
    <property type="match status" value="1"/>
</dbReference>
<feature type="domain" description="Pectinesterase inhibitor" evidence="1">
    <location>
        <begin position="125"/>
        <end position="170"/>
    </location>
</feature>
<organism evidence="2 3">
    <name type="scientific">Escallonia rubra</name>
    <dbReference type="NCBI Taxonomy" id="112253"/>
    <lineage>
        <taxon>Eukaryota</taxon>
        <taxon>Viridiplantae</taxon>
        <taxon>Streptophyta</taxon>
        <taxon>Embryophyta</taxon>
        <taxon>Tracheophyta</taxon>
        <taxon>Spermatophyta</taxon>
        <taxon>Magnoliopsida</taxon>
        <taxon>eudicotyledons</taxon>
        <taxon>Gunneridae</taxon>
        <taxon>Pentapetalae</taxon>
        <taxon>asterids</taxon>
        <taxon>campanulids</taxon>
        <taxon>Escalloniales</taxon>
        <taxon>Escalloniaceae</taxon>
        <taxon>Escallonia</taxon>
    </lineage>
</organism>
<keyword evidence="3" id="KW-1185">Reference proteome</keyword>
<dbReference type="GO" id="GO:0004857">
    <property type="term" value="F:enzyme inhibitor activity"/>
    <property type="evidence" value="ECO:0007669"/>
    <property type="project" value="InterPro"/>
</dbReference>
<protein>
    <recommendedName>
        <fullName evidence="1">Pectinesterase inhibitor domain-containing protein</fullName>
    </recommendedName>
</protein>
<dbReference type="InterPro" id="IPR006501">
    <property type="entry name" value="Pectinesterase_inhib_dom"/>
</dbReference>
<comment type="caution">
    <text evidence="2">The sequence shown here is derived from an EMBL/GenBank/DDBJ whole genome shotgun (WGS) entry which is preliminary data.</text>
</comment>
<dbReference type="Proteomes" id="UP001187471">
    <property type="component" value="Unassembled WGS sequence"/>
</dbReference>
<evidence type="ECO:0000313" key="2">
    <source>
        <dbReference type="EMBL" id="KAK2982819.1"/>
    </source>
</evidence>
<evidence type="ECO:0000313" key="3">
    <source>
        <dbReference type="Proteomes" id="UP001187471"/>
    </source>
</evidence>
<dbReference type="NCBIfam" id="TIGR01614">
    <property type="entry name" value="PME_inhib"/>
    <property type="match status" value="1"/>
</dbReference>